<feature type="coiled-coil region" evidence="2">
    <location>
        <begin position="327"/>
        <end position="354"/>
    </location>
</feature>
<dbReference type="EMBL" id="MDYQ01000264">
    <property type="protein sequence ID" value="PRP77455.1"/>
    <property type="molecule type" value="Genomic_DNA"/>
</dbReference>
<evidence type="ECO:0000313" key="6">
    <source>
        <dbReference type="EMBL" id="PRP77455.1"/>
    </source>
</evidence>
<sequence>MEDTTERRHKEKKEKKDKKDKKSKKDKKDKKDKKHKRRREDEPVEEVWEEKKVDVPAAPEPKREDWMLAPPKRDGQETEEETQVTDFLGNILGGRKREEEKKTESAVEVKHVAATGEEPVGKTTVGDGGASWRARALKRAREAAESEGRDVSAVVKERWNLRRMQEMTQGIGGGMVIEEKEEMIEEEEMTEEEKMIEEETTEETIEEMTEEKRIEERIGIENSADPEKGLVPNEEKVHREKVRVEEGGSREYLKTERPTMQQPSLSRELRVGVEHREEKKEEIPSVQNQKFSSAIPTLFPEARAAPTFEDDLPPPNIIASKLLKAKMGGNQEQIEILEKQLEEAKRRAAYTEQVKRNSDVERLSEQVVSGLDENGRPIMGYTESEGRLTRAPTSRKGIKVDDINSDGTRSRYFKDDDVSLDELVAREKLGRKDNYDDHHAKYIMNKAGFKNTDTETAYDEMSVDQWEDKRKGKSAEKQQQFQRNQAIKAHNRHQKLLDTCWFCYKDNPKLEKNLIIALGNYTYLALPKRGTLTPGHCLIVPMDHVVSINTLDEEVWNEMTLWFKYLTRMFAAEKREPVFTEVATELKKSRHTFIECIPLEKRDAEQAPIFFRKSIQESESEWAQHKKLIDTRGKTIRRSVPPNFPYFSVEFGESGGYAHVIEDEKKFPRSFGREVIAGFLDLDPDVWMRPHNDTPDESNQKMKEFLEKWEPFDWTMQLE</sequence>
<reference evidence="6 7" key="1">
    <citation type="journal article" date="2018" name="Genome Biol. Evol.">
        <title>Multiple Roots of Fruiting Body Formation in Amoebozoa.</title>
        <authorList>
            <person name="Hillmann F."/>
            <person name="Forbes G."/>
            <person name="Novohradska S."/>
            <person name="Ferling I."/>
            <person name="Riege K."/>
            <person name="Groth M."/>
            <person name="Westermann M."/>
            <person name="Marz M."/>
            <person name="Spaller T."/>
            <person name="Winckler T."/>
            <person name="Schaap P."/>
            <person name="Glockner G."/>
        </authorList>
    </citation>
    <scope>NUCLEOTIDE SEQUENCE [LARGE SCALE GENOMIC DNA]</scope>
    <source>
        <strain evidence="6 7">Jena</strain>
    </source>
</reference>
<evidence type="ECO:0000259" key="4">
    <source>
        <dbReference type="Pfam" id="PF04676"/>
    </source>
</evidence>
<feature type="compositionally biased region" description="Basic residues" evidence="3">
    <location>
        <begin position="9"/>
        <end position="38"/>
    </location>
</feature>
<evidence type="ECO:0000256" key="2">
    <source>
        <dbReference type="SAM" id="Coils"/>
    </source>
</evidence>
<dbReference type="Proteomes" id="UP000241769">
    <property type="component" value="Unassembled WGS sequence"/>
</dbReference>
<gene>
    <name evidence="6" type="ORF">PROFUN_14343</name>
</gene>
<dbReference type="PANTHER" id="PTHR12072:SF5">
    <property type="entry name" value="CWF19-LIKE PROTEIN 2"/>
    <property type="match status" value="1"/>
</dbReference>
<dbReference type="PANTHER" id="PTHR12072">
    <property type="entry name" value="CWF19, CELL CYCLE CONTROL PROTEIN"/>
    <property type="match status" value="1"/>
</dbReference>
<keyword evidence="7" id="KW-1185">Reference proteome</keyword>
<organism evidence="6 7">
    <name type="scientific">Planoprotostelium fungivorum</name>
    <dbReference type="NCBI Taxonomy" id="1890364"/>
    <lineage>
        <taxon>Eukaryota</taxon>
        <taxon>Amoebozoa</taxon>
        <taxon>Evosea</taxon>
        <taxon>Variosea</taxon>
        <taxon>Cavosteliida</taxon>
        <taxon>Cavosteliaceae</taxon>
        <taxon>Planoprotostelium</taxon>
    </lineage>
</organism>
<evidence type="ECO:0000259" key="5">
    <source>
        <dbReference type="Pfam" id="PF04677"/>
    </source>
</evidence>
<dbReference type="SUPFAM" id="SSF54197">
    <property type="entry name" value="HIT-like"/>
    <property type="match status" value="1"/>
</dbReference>
<dbReference type="AlphaFoldDB" id="A0A2P6N0H0"/>
<evidence type="ECO:0000256" key="1">
    <source>
        <dbReference type="ARBA" id="ARBA00006795"/>
    </source>
</evidence>
<dbReference type="Pfam" id="PF04676">
    <property type="entry name" value="CwfJ_C_2"/>
    <property type="match status" value="1"/>
</dbReference>
<evidence type="ECO:0008006" key="8">
    <source>
        <dbReference type="Google" id="ProtNLM"/>
    </source>
</evidence>
<feature type="compositionally biased region" description="Basic and acidic residues" evidence="3">
    <location>
        <begin position="95"/>
        <end position="111"/>
    </location>
</feature>
<dbReference type="STRING" id="1890364.A0A2P6N0H0"/>
<dbReference type="GO" id="GO:0000398">
    <property type="term" value="P:mRNA splicing, via spliceosome"/>
    <property type="evidence" value="ECO:0007669"/>
    <property type="project" value="TreeGrafter"/>
</dbReference>
<feature type="compositionally biased region" description="Basic and acidic residues" evidence="3">
    <location>
        <begin position="210"/>
        <end position="257"/>
    </location>
</feature>
<dbReference type="InterPro" id="IPR036265">
    <property type="entry name" value="HIT-like_sf"/>
</dbReference>
<evidence type="ECO:0000313" key="7">
    <source>
        <dbReference type="Proteomes" id="UP000241769"/>
    </source>
</evidence>
<feature type="region of interest" description="Disordered" evidence="3">
    <location>
        <begin position="465"/>
        <end position="488"/>
    </location>
</feature>
<accession>A0A2P6N0H0</accession>
<keyword evidence="2" id="KW-0175">Coiled coil</keyword>
<feature type="compositionally biased region" description="Basic and acidic residues" evidence="3">
    <location>
        <begin position="466"/>
        <end position="476"/>
    </location>
</feature>
<feature type="compositionally biased region" description="Basic and acidic residues" evidence="3">
    <location>
        <begin position="267"/>
        <end position="283"/>
    </location>
</feature>
<evidence type="ECO:0000256" key="3">
    <source>
        <dbReference type="SAM" id="MobiDB-lite"/>
    </source>
</evidence>
<dbReference type="InterPro" id="IPR040194">
    <property type="entry name" value="Cwf19-like"/>
</dbReference>
<feature type="region of interest" description="Disordered" evidence="3">
    <location>
        <begin position="184"/>
        <end position="289"/>
    </location>
</feature>
<comment type="caution">
    <text evidence="6">The sequence shown here is derived from an EMBL/GenBank/DDBJ whole genome shotgun (WGS) entry which is preliminary data.</text>
</comment>
<feature type="compositionally biased region" description="Basic and acidic residues" evidence="3">
    <location>
        <begin position="49"/>
        <end position="76"/>
    </location>
</feature>
<feature type="domain" description="Cwf19-like protein C-terminal" evidence="4">
    <location>
        <begin position="621"/>
        <end position="715"/>
    </location>
</feature>
<feature type="domain" description="Cwf19-like C-terminal" evidence="5">
    <location>
        <begin position="488"/>
        <end position="612"/>
    </location>
</feature>
<dbReference type="InterPro" id="IPR006768">
    <property type="entry name" value="Cwf19-like_C_dom-1"/>
</dbReference>
<dbReference type="InParanoid" id="A0A2P6N0H0"/>
<name>A0A2P6N0H0_9EUKA</name>
<feature type="region of interest" description="Disordered" evidence="3">
    <location>
        <begin position="1"/>
        <end position="130"/>
    </location>
</feature>
<proteinExistence type="inferred from homology"/>
<protein>
    <recommendedName>
        <fullName evidence="8">CWF19-like protein 2</fullName>
    </recommendedName>
</protein>
<dbReference type="InterPro" id="IPR006767">
    <property type="entry name" value="Cwf19-like_C_dom-2"/>
</dbReference>
<dbReference type="Pfam" id="PF04677">
    <property type="entry name" value="CwfJ_C_1"/>
    <property type="match status" value="1"/>
</dbReference>
<feature type="compositionally biased region" description="Acidic residues" evidence="3">
    <location>
        <begin position="184"/>
        <end position="209"/>
    </location>
</feature>
<comment type="similarity">
    <text evidence="1">Belongs to the CWF19 family.</text>
</comment>
<dbReference type="OrthoDB" id="2113965at2759"/>
<dbReference type="Gene3D" id="3.30.428.10">
    <property type="entry name" value="HIT-like"/>
    <property type="match status" value="1"/>
</dbReference>
<dbReference type="GO" id="GO:0071014">
    <property type="term" value="C:post-mRNA release spliceosomal complex"/>
    <property type="evidence" value="ECO:0007669"/>
    <property type="project" value="TreeGrafter"/>
</dbReference>